<comment type="caution">
    <text evidence="1">The sequence shown here is derived from an EMBL/GenBank/DDBJ whole genome shotgun (WGS) entry which is preliminary data.</text>
</comment>
<evidence type="ECO:0000313" key="2">
    <source>
        <dbReference type="Proteomes" id="UP000187406"/>
    </source>
</evidence>
<dbReference type="Proteomes" id="UP000187406">
    <property type="component" value="Unassembled WGS sequence"/>
</dbReference>
<name>A0A1Q3BEV0_CEPFO</name>
<dbReference type="STRING" id="3775.A0A1Q3BEV0"/>
<accession>A0A1Q3BEV0</accession>
<protein>
    <submittedName>
        <fullName evidence="1">Uncharacterized protein</fullName>
    </submittedName>
</protein>
<dbReference type="InParanoid" id="A0A1Q3BEV0"/>
<sequence>MDAIRERLRRLELLVGEPQVEDAADNLTARLEDLVAGVTVIQNSHNELLGKTDERFKQVALDMISFTDTLRRSIEANQEDISLLKKALCGSSSRVEGHSTKFKVPEPEPFSGQRDAKCLENFLWDMEQYLEATRVPDVEKVPITSMYLSGDAKLW</sequence>
<dbReference type="EMBL" id="BDDD01000488">
    <property type="protein sequence ID" value="GAV66556.1"/>
    <property type="molecule type" value="Genomic_DNA"/>
</dbReference>
<keyword evidence="2" id="KW-1185">Reference proteome</keyword>
<dbReference type="AlphaFoldDB" id="A0A1Q3BEV0"/>
<feature type="non-terminal residue" evidence="1">
    <location>
        <position position="155"/>
    </location>
</feature>
<gene>
    <name evidence="1" type="ORF">CFOL_v3_10066</name>
</gene>
<dbReference type="OrthoDB" id="786614at2759"/>
<proteinExistence type="predicted"/>
<reference evidence="2" key="1">
    <citation type="submission" date="2016-04" db="EMBL/GenBank/DDBJ databases">
        <title>Cephalotus genome sequencing.</title>
        <authorList>
            <person name="Fukushima K."/>
            <person name="Hasebe M."/>
            <person name="Fang X."/>
        </authorList>
    </citation>
    <scope>NUCLEOTIDE SEQUENCE [LARGE SCALE GENOMIC DNA]</scope>
    <source>
        <strain evidence="2">cv. St1</strain>
    </source>
</reference>
<organism evidence="1 2">
    <name type="scientific">Cephalotus follicularis</name>
    <name type="common">Albany pitcher plant</name>
    <dbReference type="NCBI Taxonomy" id="3775"/>
    <lineage>
        <taxon>Eukaryota</taxon>
        <taxon>Viridiplantae</taxon>
        <taxon>Streptophyta</taxon>
        <taxon>Embryophyta</taxon>
        <taxon>Tracheophyta</taxon>
        <taxon>Spermatophyta</taxon>
        <taxon>Magnoliopsida</taxon>
        <taxon>eudicotyledons</taxon>
        <taxon>Gunneridae</taxon>
        <taxon>Pentapetalae</taxon>
        <taxon>rosids</taxon>
        <taxon>fabids</taxon>
        <taxon>Oxalidales</taxon>
        <taxon>Cephalotaceae</taxon>
        <taxon>Cephalotus</taxon>
    </lineage>
</organism>
<evidence type="ECO:0000313" key="1">
    <source>
        <dbReference type="EMBL" id="GAV66556.1"/>
    </source>
</evidence>